<protein>
    <submittedName>
        <fullName evidence="2">Uncharacterized protein</fullName>
    </submittedName>
</protein>
<reference evidence="2 3" key="1">
    <citation type="submission" date="2023-07" db="EMBL/GenBank/DDBJ databases">
        <title>Genomic Encyclopedia of Type Strains, Phase IV (KMG-IV): sequencing the most valuable type-strain genomes for metagenomic binning, comparative biology and taxonomic classification.</title>
        <authorList>
            <person name="Goeker M."/>
        </authorList>
    </citation>
    <scope>NUCLEOTIDE SEQUENCE [LARGE SCALE GENOMIC DNA]</scope>
    <source>
        <strain evidence="2 3">DSM 12396</strain>
    </source>
</reference>
<evidence type="ECO:0000256" key="1">
    <source>
        <dbReference type="SAM" id="Phobius"/>
    </source>
</evidence>
<dbReference type="EMBL" id="JAUSUX010000038">
    <property type="protein sequence ID" value="MDQ0287728.1"/>
    <property type="molecule type" value="Genomic_DNA"/>
</dbReference>
<evidence type="ECO:0000313" key="2">
    <source>
        <dbReference type="EMBL" id="MDQ0287728.1"/>
    </source>
</evidence>
<keyword evidence="1" id="KW-1133">Transmembrane helix</keyword>
<dbReference type="Proteomes" id="UP001225644">
    <property type="component" value="Unassembled WGS sequence"/>
</dbReference>
<feature type="transmembrane region" description="Helical" evidence="1">
    <location>
        <begin position="60"/>
        <end position="81"/>
    </location>
</feature>
<name>A0ABU0B4S8_9FIRM</name>
<feature type="transmembrane region" description="Helical" evidence="1">
    <location>
        <begin position="101"/>
        <end position="119"/>
    </location>
</feature>
<sequence length="127" mass="15046">MKNLRYMKWCAMFFLVPHNIKMPLFFWTRDGDFVLLIILILGLLFSIKLIRLFSERRSAYCWFVGGLCFAIIAILMDSFNYEGFGIDIQLIEQFIEELFEVSGMLSIFSAVFLMFNFYLQNFLSARD</sequence>
<organism evidence="2 3">
    <name type="scientific">Desulfofundulus luciae</name>
    <dbReference type="NCBI Taxonomy" id="74702"/>
    <lineage>
        <taxon>Bacteria</taxon>
        <taxon>Bacillati</taxon>
        <taxon>Bacillota</taxon>
        <taxon>Clostridia</taxon>
        <taxon>Eubacteriales</taxon>
        <taxon>Peptococcaceae</taxon>
        <taxon>Desulfofundulus</taxon>
    </lineage>
</organism>
<accession>A0ABU0B4S8</accession>
<feature type="transmembrane region" description="Helical" evidence="1">
    <location>
        <begin position="33"/>
        <end position="53"/>
    </location>
</feature>
<proteinExistence type="predicted"/>
<keyword evidence="1" id="KW-0812">Transmembrane</keyword>
<feature type="transmembrane region" description="Helical" evidence="1">
    <location>
        <begin position="9"/>
        <end position="27"/>
    </location>
</feature>
<keyword evidence="1" id="KW-0472">Membrane</keyword>
<evidence type="ECO:0000313" key="3">
    <source>
        <dbReference type="Proteomes" id="UP001225644"/>
    </source>
</evidence>
<comment type="caution">
    <text evidence="2">The sequence shown here is derived from an EMBL/GenBank/DDBJ whole genome shotgun (WGS) entry which is preliminary data.</text>
</comment>
<gene>
    <name evidence="2" type="ORF">J2Z49_002859</name>
</gene>
<keyword evidence="3" id="KW-1185">Reference proteome</keyword>